<dbReference type="PANTHER" id="PTHR43918:SF4">
    <property type="entry name" value="CARBOXYLIC ESTER HYDROLASE"/>
    <property type="match status" value="1"/>
</dbReference>
<accession>A0AAV2BBP5</accession>
<gene>
    <name evidence="11" type="ORF">LARSCL_LOCUS18326</name>
</gene>
<comment type="catalytic activity">
    <reaction evidence="7">
        <text>acetylcholine + H2O = choline + acetate + H(+)</text>
        <dbReference type="Rhea" id="RHEA:17561"/>
        <dbReference type="ChEBI" id="CHEBI:15354"/>
        <dbReference type="ChEBI" id="CHEBI:15355"/>
        <dbReference type="ChEBI" id="CHEBI:15377"/>
        <dbReference type="ChEBI" id="CHEBI:15378"/>
        <dbReference type="ChEBI" id="CHEBI:30089"/>
        <dbReference type="EC" id="3.1.1.7"/>
    </reaction>
</comment>
<protein>
    <recommendedName>
        <fullName evidence="9">Carboxylic ester hydrolase</fullName>
        <ecNumber evidence="9">3.1.1.-</ecNumber>
    </recommendedName>
</protein>
<dbReference type="GO" id="GO:0003990">
    <property type="term" value="F:acetylcholinesterase activity"/>
    <property type="evidence" value="ECO:0007669"/>
    <property type="project" value="UniProtKB-EC"/>
</dbReference>
<dbReference type="PANTHER" id="PTHR43918">
    <property type="entry name" value="ACETYLCHOLINESTERASE"/>
    <property type="match status" value="1"/>
</dbReference>
<feature type="domain" description="Carboxylesterase type B" evidence="10">
    <location>
        <begin position="62"/>
        <end position="570"/>
    </location>
</feature>
<keyword evidence="4" id="KW-0531">Neurotransmitter degradation</keyword>
<organism evidence="11 12">
    <name type="scientific">Larinioides sclopetarius</name>
    <dbReference type="NCBI Taxonomy" id="280406"/>
    <lineage>
        <taxon>Eukaryota</taxon>
        <taxon>Metazoa</taxon>
        <taxon>Ecdysozoa</taxon>
        <taxon>Arthropoda</taxon>
        <taxon>Chelicerata</taxon>
        <taxon>Arachnida</taxon>
        <taxon>Araneae</taxon>
        <taxon>Araneomorphae</taxon>
        <taxon>Entelegynae</taxon>
        <taxon>Araneoidea</taxon>
        <taxon>Araneidae</taxon>
        <taxon>Larinioides</taxon>
    </lineage>
</organism>
<proteinExistence type="inferred from homology"/>
<keyword evidence="5" id="KW-1015">Disulfide bond</keyword>
<dbReference type="GO" id="GO:0019695">
    <property type="term" value="P:choline metabolic process"/>
    <property type="evidence" value="ECO:0007669"/>
    <property type="project" value="TreeGrafter"/>
</dbReference>
<dbReference type="Gene3D" id="3.40.50.1820">
    <property type="entry name" value="alpha/beta hydrolase"/>
    <property type="match status" value="1"/>
</dbReference>
<keyword evidence="2" id="KW-0719">Serine esterase</keyword>
<dbReference type="InterPro" id="IPR029058">
    <property type="entry name" value="AB_hydrolase_fold"/>
</dbReference>
<evidence type="ECO:0000256" key="6">
    <source>
        <dbReference type="ARBA" id="ARBA00023180"/>
    </source>
</evidence>
<evidence type="ECO:0000256" key="2">
    <source>
        <dbReference type="ARBA" id="ARBA00022487"/>
    </source>
</evidence>
<evidence type="ECO:0000313" key="12">
    <source>
        <dbReference type="Proteomes" id="UP001497382"/>
    </source>
</evidence>
<comment type="caution">
    <text evidence="11">The sequence shown here is derived from an EMBL/GenBank/DDBJ whole genome shotgun (WGS) entry which is preliminary data.</text>
</comment>
<dbReference type="SUPFAM" id="SSF53474">
    <property type="entry name" value="alpha/beta-Hydrolases"/>
    <property type="match status" value="1"/>
</dbReference>
<evidence type="ECO:0000256" key="7">
    <source>
        <dbReference type="ARBA" id="ARBA00048484"/>
    </source>
</evidence>
<reference evidence="11 12" key="1">
    <citation type="submission" date="2024-04" db="EMBL/GenBank/DDBJ databases">
        <authorList>
            <person name="Rising A."/>
            <person name="Reimegard J."/>
            <person name="Sonavane S."/>
            <person name="Akerstrom W."/>
            <person name="Nylinder S."/>
            <person name="Hedman E."/>
            <person name="Kallberg Y."/>
        </authorList>
    </citation>
    <scope>NUCLEOTIDE SEQUENCE [LARGE SCALE GENOMIC DNA]</scope>
</reference>
<dbReference type="GO" id="GO:0006581">
    <property type="term" value="P:acetylcholine catabolic process"/>
    <property type="evidence" value="ECO:0007669"/>
    <property type="project" value="TreeGrafter"/>
</dbReference>
<dbReference type="AlphaFoldDB" id="A0AAV2BBP5"/>
<dbReference type="InterPro" id="IPR019826">
    <property type="entry name" value="Carboxylesterase_B_AS"/>
</dbReference>
<dbReference type="Pfam" id="PF00135">
    <property type="entry name" value="COesterase"/>
    <property type="match status" value="1"/>
</dbReference>
<dbReference type="EC" id="3.1.1.-" evidence="9"/>
<dbReference type="InterPro" id="IPR000997">
    <property type="entry name" value="Cholinesterase"/>
</dbReference>
<evidence type="ECO:0000256" key="1">
    <source>
        <dbReference type="ARBA" id="ARBA00005964"/>
    </source>
</evidence>
<evidence type="ECO:0000256" key="9">
    <source>
        <dbReference type="RuleBase" id="RU361235"/>
    </source>
</evidence>
<evidence type="ECO:0000256" key="3">
    <source>
        <dbReference type="ARBA" id="ARBA00022801"/>
    </source>
</evidence>
<dbReference type="PRINTS" id="PR00878">
    <property type="entry name" value="CHOLNESTRASE"/>
</dbReference>
<dbReference type="PROSITE" id="PS00122">
    <property type="entry name" value="CARBOXYLESTERASE_B_1"/>
    <property type="match status" value="1"/>
</dbReference>
<name>A0AAV2BBP5_9ARAC</name>
<dbReference type="Proteomes" id="UP001497382">
    <property type="component" value="Unassembled WGS sequence"/>
</dbReference>
<evidence type="ECO:0000256" key="4">
    <source>
        <dbReference type="ARBA" id="ARBA00022867"/>
    </source>
</evidence>
<evidence type="ECO:0000259" key="10">
    <source>
        <dbReference type="Pfam" id="PF00135"/>
    </source>
</evidence>
<dbReference type="FunFam" id="3.40.50.1820:FF:000029">
    <property type="entry name" value="Acetylcholinesterase"/>
    <property type="match status" value="1"/>
</dbReference>
<sequence>MELLSNPSLQAIKSYILDKLRALIEGIIIRRRSLAGVLFVLICSFYYSWACKNHPYFQDAGPLVKTNAGSIIGTYVKVFDTEVAAFLGIPFAKPPTENKRFQKPEPIESWEGKLFANKKPRPCMQYSSKNFSFIATSKPSEDCLYLNVWTPKERCCKTKELLPVLVWIYGGAFVFGSTDIDLYDGSVMATYGEAVVVSMNYRLGAFGFLNFGTKEAPGNMGLHDQSLALKWVKENIRYFGGDPEKITIFGESAGAISASVHMVSPLSRDLFHRVILQSGTAYHPNVMDPPTVSQMKSKIFANLANCTDGSDETDPSILVDCLKNMDGMILAQIEDALTSKSLMFFAPSYGNEFLPKSSMEAYESGDIAPVDVLMGCTRDEGSLFLNFLLPDIFPADKTPNITKSHLSPILAKVFQLLPEEGISNIMNFYFQNFTEEENEGIVKALSDSLGDYFFNCPTMYLAEKLKSVYLYYLTHRSSRDTNADWLGVQHFYDVQFVFGKPIMDIKRYTPEDGRFSGDLLQKWVSFAENGHPVDEEKWQKFSAENLSVYELNPRINQQIKYPHKEACEFWRKFIQSSAKSF</sequence>
<comment type="similarity">
    <text evidence="1 9">Belongs to the type-B carboxylesterase/lipase family.</text>
</comment>
<keyword evidence="6" id="KW-0325">Glycoprotein</keyword>
<evidence type="ECO:0000256" key="8">
    <source>
        <dbReference type="PIRSR" id="PIRSR600997-1"/>
    </source>
</evidence>
<keyword evidence="3 9" id="KW-0378">Hydrolase</keyword>
<dbReference type="GO" id="GO:0005886">
    <property type="term" value="C:plasma membrane"/>
    <property type="evidence" value="ECO:0007669"/>
    <property type="project" value="TreeGrafter"/>
</dbReference>
<keyword evidence="12" id="KW-1185">Reference proteome</keyword>
<evidence type="ECO:0000256" key="5">
    <source>
        <dbReference type="ARBA" id="ARBA00023157"/>
    </source>
</evidence>
<dbReference type="EMBL" id="CAXIEN010000331">
    <property type="protein sequence ID" value="CAL1293663.1"/>
    <property type="molecule type" value="Genomic_DNA"/>
</dbReference>
<dbReference type="PROSITE" id="PS00941">
    <property type="entry name" value="CARBOXYLESTERASE_B_2"/>
    <property type="match status" value="1"/>
</dbReference>
<dbReference type="GO" id="GO:0005615">
    <property type="term" value="C:extracellular space"/>
    <property type="evidence" value="ECO:0007669"/>
    <property type="project" value="TreeGrafter"/>
</dbReference>
<dbReference type="InterPro" id="IPR050654">
    <property type="entry name" value="AChE-related_enzymes"/>
</dbReference>
<feature type="active site" description="Charge relay system" evidence="8">
    <location>
        <position position="380"/>
    </location>
</feature>
<evidence type="ECO:0000313" key="11">
    <source>
        <dbReference type="EMBL" id="CAL1293663.1"/>
    </source>
</evidence>
<dbReference type="InterPro" id="IPR019819">
    <property type="entry name" value="Carboxylesterase_B_CS"/>
</dbReference>
<dbReference type="InterPro" id="IPR002018">
    <property type="entry name" value="CarbesteraseB"/>
</dbReference>
<feature type="active site" description="Charge relay system" evidence="8">
    <location>
        <position position="490"/>
    </location>
</feature>
<feature type="active site" description="Acyl-ester intermediate" evidence="8">
    <location>
        <position position="252"/>
    </location>
</feature>